<keyword evidence="3" id="KW-0732">Signal</keyword>
<name>A0A1A8A4R3_NOTFU</name>
<dbReference type="GO" id="GO:0097192">
    <property type="term" value="P:extrinsic apoptotic signaling pathway in absence of ligand"/>
    <property type="evidence" value="ECO:0007669"/>
    <property type="project" value="TreeGrafter"/>
</dbReference>
<evidence type="ECO:0000313" key="6">
    <source>
        <dbReference type="EMBL" id="SBP49170.1"/>
    </source>
</evidence>
<dbReference type="PANTHER" id="PTHR46874:SF1">
    <property type="entry name" value="TUMOR NECROSIS FACTOR RECEPTOR SUPERFAMILY MEMBER 6"/>
    <property type="match status" value="1"/>
</dbReference>
<dbReference type="Proteomes" id="UP000822369">
    <property type="component" value="Chromosome 3"/>
</dbReference>
<dbReference type="GO" id="GO:0045121">
    <property type="term" value="C:membrane raft"/>
    <property type="evidence" value="ECO:0007669"/>
    <property type="project" value="TreeGrafter"/>
</dbReference>
<dbReference type="SUPFAM" id="SSF57586">
    <property type="entry name" value="TNF receptor-like"/>
    <property type="match status" value="2"/>
</dbReference>
<dbReference type="OMA" id="WIMSAST"/>
<dbReference type="InterPro" id="IPR001368">
    <property type="entry name" value="TNFR/NGFR_Cys_rich_reg"/>
</dbReference>
<dbReference type="GO" id="GO:0097049">
    <property type="term" value="P:motor neuron apoptotic process"/>
    <property type="evidence" value="ECO:0007669"/>
    <property type="project" value="TreeGrafter"/>
</dbReference>
<dbReference type="GO" id="GO:0043066">
    <property type="term" value="P:negative regulation of apoptotic process"/>
    <property type="evidence" value="ECO:0007669"/>
    <property type="project" value="TreeGrafter"/>
</dbReference>
<feature type="signal peptide" evidence="3">
    <location>
        <begin position="1"/>
        <end position="21"/>
    </location>
</feature>
<feature type="chain" id="PRO_5008365368" evidence="3">
    <location>
        <begin position="22"/>
        <end position="227"/>
    </location>
</feature>
<dbReference type="GO" id="GO:0031265">
    <property type="term" value="C:CD95 death-inducing signaling complex"/>
    <property type="evidence" value="ECO:0007669"/>
    <property type="project" value="TreeGrafter"/>
</dbReference>
<dbReference type="OrthoDB" id="9950067at2759"/>
<gene>
    <name evidence="6" type="primary">CR533575.1</name>
    <name evidence="5" type="synonym">cd27</name>
    <name evidence="5" type="ORF">G4P62_005676</name>
</gene>
<dbReference type="AlphaFoldDB" id="A0A1A8A4R3"/>
<dbReference type="GO" id="GO:0009897">
    <property type="term" value="C:external side of plasma membrane"/>
    <property type="evidence" value="ECO:0007669"/>
    <property type="project" value="TreeGrafter"/>
</dbReference>
<dbReference type="EMBL" id="HADY01010685">
    <property type="protein sequence ID" value="SBP49170.1"/>
    <property type="molecule type" value="Transcribed_RNA"/>
</dbReference>
<dbReference type="EMBL" id="JAAVVJ010000003">
    <property type="protein sequence ID" value="KAF7226950.1"/>
    <property type="molecule type" value="Genomic_DNA"/>
</dbReference>
<dbReference type="PANTHER" id="PTHR46874">
    <property type="entry name" value="TUMOR NECROSIS FACTOR RECEPTOR SUPERFAMILY MEMBER 6"/>
    <property type="match status" value="1"/>
</dbReference>
<reference evidence="6" key="2">
    <citation type="submission" date="2016-06" db="EMBL/GenBank/DDBJ databases">
        <title>The genome of a short-lived fish provides insights into sex chromosome evolution and the genetic control of aging.</title>
        <authorList>
            <person name="Reichwald K."/>
            <person name="Felder M."/>
            <person name="Petzold A."/>
            <person name="Koch P."/>
            <person name="Groth M."/>
            <person name="Platzer M."/>
        </authorList>
    </citation>
    <scope>NUCLEOTIDE SEQUENCE</scope>
    <source>
        <tissue evidence="6">Brain</tissue>
    </source>
</reference>
<feature type="transmembrane region" description="Helical" evidence="2">
    <location>
        <begin position="154"/>
        <end position="173"/>
    </location>
</feature>
<evidence type="ECO:0000256" key="3">
    <source>
        <dbReference type="SAM" id="SignalP"/>
    </source>
</evidence>
<reference evidence="6" key="1">
    <citation type="submission" date="2016-05" db="EMBL/GenBank/DDBJ databases">
        <authorList>
            <person name="Lavstsen T."/>
            <person name="Jespersen J.S."/>
        </authorList>
    </citation>
    <scope>NUCLEOTIDE SEQUENCE</scope>
    <source>
        <tissue evidence="6">Brain</tissue>
    </source>
</reference>
<accession>A0A1A8A4R3</accession>
<organism evidence="6">
    <name type="scientific">Nothobranchius furzeri</name>
    <name type="common">Turquoise killifish</name>
    <dbReference type="NCBI Taxonomy" id="105023"/>
    <lineage>
        <taxon>Eukaryota</taxon>
        <taxon>Metazoa</taxon>
        <taxon>Chordata</taxon>
        <taxon>Craniata</taxon>
        <taxon>Vertebrata</taxon>
        <taxon>Euteleostomi</taxon>
        <taxon>Actinopterygii</taxon>
        <taxon>Neopterygii</taxon>
        <taxon>Teleostei</taxon>
        <taxon>Neoteleostei</taxon>
        <taxon>Acanthomorphata</taxon>
        <taxon>Ovalentaria</taxon>
        <taxon>Atherinomorphae</taxon>
        <taxon>Cyprinodontiformes</taxon>
        <taxon>Nothobranchiidae</taxon>
        <taxon>Nothobranchius</taxon>
    </lineage>
</organism>
<evidence type="ECO:0000256" key="1">
    <source>
        <dbReference type="PROSITE-ProRule" id="PRU00206"/>
    </source>
</evidence>
<evidence type="ECO:0000259" key="4">
    <source>
        <dbReference type="PROSITE" id="PS50050"/>
    </source>
</evidence>
<protein>
    <submittedName>
        <fullName evidence="6">CD27 molecule</fullName>
    </submittedName>
</protein>
<feature type="domain" description="TNFR-Cys" evidence="4">
    <location>
        <begin position="63"/>
        <end position="104"/>
    </location>
</feature>
<feature type="repeat" description="TNFR-Cys" evidence="1">
    <location>
        <begin position="63"/>
        <end position="104"/>
    </location>
</feature>
<dbReference type="PROSITE" id="PS50050">
    <property type="entry name" value="TNFR_NGFR_2"/>
    <property type="match status" value="1"/>
</dbReference>
<dbReference type="Gene3D" id="2.10.50.10">
    <property type="entry name" value="Tumor Necrosis Factor Receptor, subunit A, domain 2"/>
    <property type="match status" value="2"/>
</dbReference>
<dbReference type="GO" id="GO:0032872">
    <property type="term" value="P:regulation of stress-activated MAPK cascade"/>
    <property type="evidence" value="ECO:0007669"/>
    <property type="project" value="TreeGrafter"/>
</dbReference>
<dbReference type="KEGG" id="nfu:107379448"/>
<sequence>MPPLCYLRFLLLCCLPSSGLSLHCNQNQYAWPTESPTVCCDKCSPGSHMESRPPGSCKINCKPCTGDRFMDSHNVEMSCKVCDICNKPNFVTETNCTSTRNTVCKCQTGYTCTDETCTKCELIPTPTNPTPATNTAAMRSTTSRVPNQPIKDTVLFLVIVVLLCAGIILVALTKMKPLLHWVRSNHGYFLAKKPSSGPSSSEDVDVSKPIQEVCGKCDQPLEICIKD</sequence>
<keyword evidence="2" id="KW-0812">Transmembrane</keyword>
<dbReference type="GO" id="GO:0006924">
    <property type="term" value="P:activation-induced cell death of T cells"/>
    <property type="evidence" value="ECO:0007669"/>
    <property type="project" value="TreeGrafter"/>
</dbReference>
<dbReference type="GO" id="GO:0097527">
    <property type="term" value="P:necroptotic signaling pathway"/>
    <property type="evidence" value="ECO:0007669"/>
    <property type="project" value="TreeGrafter"/>
</dbReference>
<evidence type="ECO:0000256" key="2">
    <source>
        <dbReference type="SAM" id="Phobius"/>
    </source>
</evidence>
<dbReference type="GO" id="GO:0005031">
    <property type="term" value="F:tumor necrosis factor receptor activity"/>
    <property type="evidence" value="ECO:0007669"/>
    <property type="project" value="TreeGrafter"/>
</dbReference>
<keyword evidence="2" id="KW-1133">Transmembrane helix</keyword>
<proteinExistence type="predicted"/>
<keyword evidence="2" id="KW-0472">Membrane</keyword>
<keyword evidence="1" id="KW-1015">Disulfide bond</keyword>
<feature type="disulfide bond" evidence="1">
    <location>
        <begin position="64"/>
        <end position="79"/>
    </location>
</feature>
<evidence type="ECO:0000313" key="5">
    <source>
        <dbReference type="EMBL" id="KAF7226950.1"/>
    </source>
</evidence>
<dbReference type="CDD" id="cd00185">
    <property type="entry name" value="TNFRSF"/>
    <property type="match status" value="1"/>
</dbReference>
<comment type="caution">
    <text evidence="1">Lacks conserved residue(s) required for the propagation of feature annotation.</text>
</comment>
<reference evidence="5" key="3">
    <citation type="submission" date="2020-03" db="EMBL/GenBank/DDBJ databases">
        <title>Intra-Species Differences in Population Size shape Life History and Genome Evolution.</title>
        <authorList>
            <person name="Willemsen D."/>
            <person name="Cui R."/>
            <person name="Valenzano D.R."/>
        </authorList>
    </citation>
    <scope>NUCLEOTIDE SEQUENCE</scope>
    <source>
        <strain evidence="5">GRZ</strain>
        <tissue evidence="5">Whole</tissue>
    </source>
</reference>
<dbReference type="PROSITE" id="PS00652">
    <property type="entry name" value="TNFR_NGFR_1"/>
    <property type="match status" value="1"/>
</dbReference>